<reference evidence="3" key="1">
    <citation type="submission" date="2025-08" db="UniProtKB">
        <authorList>
            <consortium name="RefSeq"/>
        </authorList>
    </citation>
    <scope>IDENTIFICATION</scope>
    <source>
        <strain evidence="3">MV-25-SWS-2005</strain>
        <tissue evidence="3">Whole body</tissue>
    </source>
</reference>
<organism evidence="2 3">
    <name type="scientific">Drosophila pseudoobscura pseudoobscura</name>
    <name type="common">Fruit fly</name>
    <dbReference type="NCBI Taxonomy" id="46245"/>
    <lineage>
        <taxon>Eukaryota</taxon>
        <taxon>Metazoa</taxon>
        <taxon>Ecdysozoa</taxon>
        <taxon>Arthropoda</taxon>
        <taxon>Hexapoda</taxon>
        <taxon>Insecta</taxon>
        <taxon>Pterygota</taxon>
        <taxon>Neoptera</taxon>
        <taxon>Endopterygota</taxon>
        <taxon>Diptera</taxon>
        <taxon>Brachycera</taxon>
        <taxon>Muscomorpha</taxon>
        <taxon>Ephydroidea</taxon>
        <taxon>Drosophilidae</taxon>
        <taxon>Drosophila</taxon>
        <taxon>Sophophora</taxon>
    </lineage>
</organism>
<dbReference type="Proteomes" id="UP000001819">
    <property type="component" value="Chromosome X"/>
</dbReference>
<feature type="compositionally biased region" description="Polar residues" evidence="1">
    <location>
        <begin position="84"/>
        <end position="97"/>
    </location>
</feature>
<accession>A0A6I8W912</accession>
<evidence type="ECO:0000313" key="3">
    <source>
        <dbReference type="RefSeq" id="XP_033239767.1"/>
    </source>
</evidence>
<name>A0A6I8W912_DROPS</name>
<dbReference type="KEGG" id="dpo:117184846"/>
<sequence length="119" mass="13847">MCQVMHQKCRKGAFWICGSSIRLKPRHHETARTPIRMPPYQTLSISFGPQDYVPYALLQTESYLISPRQTEHYPSITDEHSRQTEAYPSQTSQQDKSSPLARTLAWQPRQELRGLLDFI</sequence>
<keyword evidence="2" id="KW-1185">Reference proteome</keyword>
<evidence type="ECO:0000256" key="1">
    <source>
        <dbReference type="SAM" id="MobiDB-lite"/>
    </source>
</evidence>
<dbReference type="InParanoid" id="A0A6I8W912"/>
<gene>
    <name evidence="3" type="primary">LOC117184846</name>
</gene>
<protein>
    <submittedName>
        <fullName evidence="3">Uncharacterized protein</fullName>
    </submittedName>
</protein>
<dbReference type="AlphaFoldDB" id="A0A6I8W912"/>
<dbReference type="RefSeq" id="XP_033239767.1">
    <property type="nucleotide sequence ID" value="XM_033383876.1"/>
</dbReference>
<evidence type="ECO:0000313" key="2">
    <source>
        <dbReference type="Proteomes" id="UP000001819"/>
    </source>
</evidence>
<proteinExistence type="predicted"/>
<feature type="region of interest" description="Disordered" evidence="1">
    <location>
        <begin position="69"/>
        <end position="103"/>
    </location>
</feature>